<reference evidence="2 3" key="2">
    <citation type="journal article" date="2014" name="Genome Announc.">
        <title>Complete Genome Sequence of Methanoregula formicica SMSPT, a Mesophilic Hydrogenotrophic Methanogen Isolated from a Methanogenic Upflow Anaerobic Sludge Blanket Reactor.</title>
        <authorList>
            <person name="Yamamoto K."/>
            <person name="Tamaki H."/>
            <person name="Cadillo-Quiroz H."/>
            <person name="Imachi H."/>
            <person name="Kyrpides N."/>
            <person name="Woyke T."/>
            <person name="Goodwin L."/>
            <person name="Zinder S.H."/>
            <person name="Kamagata Y."/>
            <person name="Liu W.T."/>
        </authorList>
    </citation>
    <scope>NUCLEOTIDE SEQUENCE [LARGE SCALE GENOMIC DNA]</scope>
    <source>
        <strain evidence="3">DSM 22288 / NBRC 105244 / SMSP</strain>
    </source>
</reference>
<keyword evidence="3" id="KW-1185">Reference proteome</keyword>
<evidence type="ECO:0000313" key="3">
    <source>
        <dbReference type="Proteomes" id="UP000010824"/>
    </source>
</evidence>
<dbReference type="Proteomes" id="UP000010824">
    <property type="component" value="Chromosome"/>
</dbReference>
<dbReference type="STRING" id="593750.Metfor_2921"/>
<keyword evidence="1" id="KW-0472">Membrane</keyword>
<protein>
    <submittedName>
        <fullName evidence="2">Uncharacterized protein</fullName>
    </submittedName>
</protein>
<dbReference type="OrthoDB" id="117863at2157"/>
<dbReference type="InParanoid" id="L0HJD3"/>
<dbReference type="GeneID" id="14308705"/>
<dbReference type="AlphaFoldDB" id="L0HJD3"/>
<sequence length="134" mass="14256" precursor="true">MEPEILTRGIFALIVGVLCFLIPTGMQAVFAYLVGIFLLVLSIVTGAISISESGKVHWGVLVIAYSLEALPFRILLGVSGFFALLFGIIIGFAPLPTEGSVILILLIGVFCLFFSIISLITGMLMHKGEVIVAA</sequence>
<feature type="transmembrane region" description="Helical" evidence="1">
    <location>
        <begin position="29"/>
        <end position="51"/>
    </location>
</feature>
<dbReference type="KEGG" id="mfo:Metfor_2921"/>
<accession>L0HJD3</accession>
<proteinExistence type="predicted"/>
<feature type="transmembrane region" description="Helical" evidence="1">
    <location>
        <begin position="5"/>
        <end position="23"/>
    </location>
</feature>
<keyword evidence="1" id="KW-0812">Transmembrane</keyword>
<organism evidence="2 3">
    <name type="scientific">Methanoregula formicica (strain DSM 22288 / NBRC 105244 / SMSP)</name>
    <dbReference type="NCBI Taxonomy" id="593750"/>
    <lineage>
        <taxon>Archaea</taxon>
        <taxon>Methanobacteriati</taxon>
        <taxon>Methanobacteriota</taxon>
        <taxon>Stenosarchaea group</taxon>
        <taxon>Methanomicrobia</taxon>
        <taxon>Methanomicrobiales</taxon>
        <taxon>Methanoregulaceae</taxon>
        <taxon>Methanoregula</taxon>
    </lineage>
</organism>
<reference evidence="3" key="1">
    <citation type="submission" date="2011-12" db="EMBL/GenBank/DDBJ databases">
        <title>Complete sequence of Methanoregula formicicum SMSP.</title>
        <authorList>
            <person name="Lucas S."/>
            <person name="Han J."/>
            <person name="Lapidus A."/>
            <person name="Cheng J.-F."/>
            <person name="Goodwin L."/>
            <person name="Pitluck S."/>
            <person name="Peters L."/>
            <person name="Ovchinnikova G."/>
            <person name="Teshima H."/>
            <person name="Detter J.C."/>
            <person name="Han C."/>
            <person name="Tapia R."/>
            <person name="Land M."/>
            <person name="Hauser L."/>
            <person name="Kyrpides N."/>
            <person name="Ivanova N."/>
            <person name="Pagani I."/>
            <person name="Imachi H."/>
            <person name="Tamaki H."/>
            <person name="Sekiguchi Y."/>
            <person name="Kamagata Y."/>
            <person name="Cadillo-Quiroz H."/>
            <person name="Zinder S."/>
            <person name="Liu W.-T."/>
            <person name="Woyke T."/>
        </authorList>
    </citation>
    <scope>NUCLEOTIDE SEQUENCE [LARGE SCALE GENOMIC DNA]</scope>
    <source>
        <strain evidence="3">DSM 22288 / NBRC 105244 / SMSP</strain>
    </source>
</reference>
<feature type="transmembrane region" description="Helical" evidence="1">
    <location>
        <begin position="72"/>
        <end position="95"/>
    </location>
</feature>
<gene>
    <name evidence="2" type="ordered locus">Metfor_2921</name>
</gene>
<dbReference type="eggNOG" id="arCOG12986">
    <property type="taxonomic scope" value="Archaea"/>
</dbReference>
<dbReference type="HOGENOM" id="CLU_128029_0_0_2"/>
<evidence type="ECO:0000256" key="1">
    <source>
        <dbReference type="SAM" id="Phobius"/>
    </source>
</evidence>
<feature type="transmembrane region" description="Helical" evidence="1">
    <location>
        <begin position="101"/>
        <end position="125"/>
    </location>
</feature>
<evidence type="ECO:0000313" key="2">
    <source>
        <dbReference type="EMBL" id="AGB03901.1"/>
    </source>
</evidence>
<dbReference type="EMBL" id="CP003167">
    <property type="protein sequence ID" value="AGB03901.1"/>
    <property type="molecule type" value="Genomic_DNA"/>
</dbReference>
<dbReference type="RefSeq" id="WP_015286863.1">
    <property type="nucleotide sequence ID" value="NC_019943.1"/>
</dbReference>
<name>L0HJD3_METFS</name>
<keyword evidence="1" id="KW-1133">Transmembrane helix</keyword>